<organism evidence="1 2">
    <name type="scientific">Alkalicoccus saliphilus</name>
    <dbReference type="NCBI Taxonomy" id="200989"/>
    <lineage>
        <taxon>Bacteria</taxon>
        <taxon>Bacillati</taxon>
        <taxon>Bacillota</taxon>
        <taxon>Bacilli</taxon>
        <taxon>Bacillales</taxon>
        <taxon>Bacillaceae</taxon>
        <taxon>Alkalicoccus</taxon>
    </lineage>
</organism>
<protein>
    <submittedName>
        <fullName evidence="1">Uncharacterized protein</fullName>
    </submittedName>
</protein>
<evidence type="ECO:0000313" key="1">
    <source>
        <dbReference type="EMBL" id="PTL37640.1"/>
    </source>
</evidence>
<name>A0A2T4U2L5_9BACI</name>
<gene>
    <name evidence="1" type="ORF">C6Y45_15365</name>
</gene>
<accession>A0A2T4U2L5</accession>
<evidence type="ECO:0000313" key="2">
    <source>
        <dbReference type="Proteomes" id="UP000240509"/>
    </source>
</evidence>
<dbReference type="EMBL" id="PZJJ01000039">
    <property type="protein sequence ID" value="PTL37640.1"/>
    <property type="molecule type" value="Genomic_DNA"/>
</dbReference>
<reference evidence="1 2" key="1">
    <citation type="submission" date="2018-03" db="EMBL/GenBank/DDBJ databases">
        <title>Alkalicoccus saliphilus sp. nov., isolated from a mineral pool.</title>
        <authorList>
            <person name="Zhao B."/>
        </authorList>
    </citation>
    <scope>NUCLEOTIDE SEQUENCE [LARGE SCALE GENOMIC DNA]</scope>
    <source>
        <strain evidence="1 2">6AG</strain>
    </source>
</reference>
<comment type="caution">
    <text evidence="1">The sequence shown here is derived from an EMBL/GenBank/DDBJ whole genome shotgun (WGS) entry which is preliminary data.</text>
</comment>
<dbReference type="AlphaFoldDB" id="A0A2T4U2L5"/>
<dbReference type="RefSeq" id="WP_107586103.1">
    <property type="nucleotide sequence ID" value="NZ_PZJJ01000039.1"/>
</dbReference>
<proteinExistence type="predicted"/>
<dbReference type="Proteomes" id="UP000240509">
    <property type="component" value="Unassembled WGS sequence"/>
</dbReference>
<sequence>MSNFQVDVFVGEYKAGSFFVEADGAQRAILQTQQKGRNGYVEFETDEKFYTIIADKITHYEAVEVGEDFDVTDASF</sequence>
<keyword evidence="2" id="KW-1185">Reference proteome</keyword>